<dbReference type="Proteomes" id="UP000504604">
    <property type="component" value="Unplaced"/>
</dbReference>
<dbReference type="OrthoDB" id="911218at2759"/>
<protein>
    <submittedName>
        <fullName evidence="2">Uncharacterized protein LOC105180030</fullName>
    </submittedName>
</protein>
<gene>
    <name evidence="2" type="primary">LOC105180030</name>
</gene>
<evidence type="ECO:0000313" key="2">
    <source>
        <dbReference type="RefSeq" id="XP_011101999.1"/>
    </source>
</evidence>
<evidence type="ECO:0000313" key="1">
    <source>
        <dbReference type="Proteomes" id="UP000504604"/>
    </source>
</evidence>
<proteinExistence type="predicted"/>
<dbReference type="PANTHER" id="PTHR33116:SF78">
    <property type="entry name" value="OS12G0587133 PROTEIN"/>
    <property type="match status" value="1"/>
</dbReference>
<dbReference type="RefSeq" id="XP_011101999.1">
    <property type="nucleotide sequence ID" value="XM_011103697.1"/>
</dbReference>
<dbReference type="KEGG" id="sind:105180030"/>
<organism evidence="1 2">
    <name type="scientific">Sesamum indicum</name>
    <name type="common">Oriental sesame</name>
    <name type="synonym">Sesamum orientale</name>
    <dbReference type="NCBI Taxonomy" id="4182"/>
    <lineage>
        <taxon>Eukaryota</taxon>
        <taxon>Viridiplantae</taxon>
        <taxon>Streptophyta</taxon>
        <taxon>Embryophyta</taxon>
        <taxon>Tracheophyta</taxon>
        <taxon>Spermatophyta</taxon>
        <taxon>Magnoliopsida</taxon>
        <taxon>eudicotyledons</taxon>
        <taxon>Gunneridae</taxon>
        <taxon>Pentapetalae</taxon>
        <taxon>asterids</taxon>
        <taxon>lamiids</taxon>
        <taxon>Lamiales</taxon>
        <taxon>Pedaliaceae</taxon>
        <taxon>Sesamum</taxon>
    </lineage>
</organism>
<reference evidence="2" key="1">
    <citation type="submission" date="2025-08" db="UniProtKB">
        <authorList>
            <consortium name="RefSeq"/>
        </authorList>
    </citation>
    <scope>IDENTIFICATION</scope>
</reference>
<name>A0A6I9USI9_SESIN</name>
<dbReference type="InParanoid" id="A0A6I9USI9"/>
<dbReference type="AlphaFoldDB" id="A0A6I9USI9"/>
<accession>A0A6I9USI9</accession>
<sequence length="218" mass="24577">MLAQELFTGYNQTRLPPRCALKVDIRKPYDTVDWDFLIVVIEMFGFPITFVKWIEECVTTPSFSIGLNGKPHGFFRGARGLGQGLDRFAEWSGLRLNVQKSHLIISLSAQALREEMLALLGFQEGVLSMRYLGLPLISSRLTIVDCRPLLLKIDKRIAGWEAAPGTPTTYLHMDNYGPKRLMGMEENPPITDFSPNHGGLPDWRWEEFPLVAGTMAPP</sequence>
<dbReference type="PANTHER" id="PTHR33116">
    <property type="entry name" value="REVERSE TRANSCRIPTASE ZINC-BINDING DOMAIN-CONTAINING PROTEIN-RELATED-RELATED"/>
    <property type="match status" value="1"/>
</dbReference>
<keyword evidence="1" id="KW-1185">Reference proteome</keyword>
<dbReference type="GeneID" id="105180030"/>